<protein>
    <submittedName>
        <fullName evidence="3">Uncharacterized protein LOC116303899</fullName>
    </submittedName>
</protein>
<evidence type="ECO:0000256" key="1">
    <source>
        <dbReference type="SAM" id="MobiDB-lite"/>
    </source>
</evidence>
<dbReference type="InParanoid" id="A0A6P8IT09"/>
<dbReference type="RefSeq" id="XP_031569368.1">
    <property type="nucleotide sequence ID" value="XM_031713508.1"/>
</dbReference>
<name>A0A6P8IT09_ACTTE</name>
<feature type="region of interest" description="Disordered" evidence="1">
    <location>
        <begin position="170"/>
        <end position="234"/>
    </location>
</feature>
<dbReference type="GeneID" id="116303899"/>
<dbReference type="OrthoDB" id="5964683at2759"/>
<sequence length="254" mass="29180">MSKLNRVQLNPSGLSRQSTRTYKAIRQKSNADLDNTLRQLKLEHKASISKILQEEYDLKNVQNSLKSKKSFKGDVQMSACAGSEEELEEGKMDSMMNDEYVLEEKPTNVSKMASFRPKHGKECHKKRHHFHLPSILEENSRCFVTQAAKTAQCENILPPLFEFTNPSYSRGYPEGESERCRSKTISIPDETREGRRQLYVMRKRSNDGRIASNTKRKDQNSPENDSTSQGWGEEMTIGARHLRRSYSSPNVFDI</sequence>
<proteinExistence type="predicted"/>
<reference evidence="3" key="1">
    <citation type="submission" date="2025-08" db="UniProtKB">
        <authorList>
            <consortium name="RefSeq"/>
        </authorList>
    </citation>
    <scope>IDENTIFICATION</scope>
    <source>
        <tissue evidence="3">Tentacle</tissue>
    </source>
</reference>
<evidence type="ECO:0000313" key="3">
    <source>
        <dbReference type="RefSeq" id="XP_031569368.1"/>
    </source>
</evidence>
<gene>
    <name evidence="3" type="primary">LOC116303899</name>
</gene>
<organism evidence="2 3">
    <name type="scientific">Actinia tenebrosa</name>
    <name type="common">Australian red waratah sea anemone</name>
    <dbReference type="NCBI Taxonomy" id="6105"/>
    <lineage>
        <taxon>Eukaryota</taxon>
        <taxon>Metazoa</taxon>
        <taxon>Cnidaria</taxon>
        <taxon>Anthozoa</taxon>
        <taxon>Hexacorallia</taxon>
        <taxon>Actiniaria</taxon>
        <taxon>Actiniidae</taxon>
        <taxon>Actinia</taxon>
    </lineage>
</organism>
<accession>A0A6P8IT09</accession>
<evidence type="ECO:0000313" key="2">
    <source>
        <dbReference type="Proteomes" id="UP000515163"/>
    </source>
</evidence>
<dbReference type="Proteomes" id="UP000515163">
    <property type="component" value="Unplaced"/>
</dbReference>
<dbReference type="KEGG" id="aten:116303899"/>
<dbReference type="AlphaFoldDB" id="A0A6P8IT09"/>
<keyword evidence="2" id="KW-1185">Reference proteome</keyword>
<feature type="compositionally biased region" description="Polar residues" evidence="1">
    <location>
        <begin position="221"/>
        <end position="230"/>
    </location>
</feature>